<accession>A0A841G1B2</accession>
<dbReference type="EMBL" id="JACHGT010000022">
    <property type="protein sequence ID" value="MBB6039457.1"/>
    <property type="molecule type" value="Genomic_DNA"/>
</dbReference>
<protein>
    <submittedName>
        <fullName evidence="1">Uncharacterized protein</fullName>
    </submittedName>
</protein>
<sequence>MPAPEGFHYQKRLNGTVYISHHGREAATLRGPRAAKFLDEVEAGDPQEVMARWTGNYKRGNERSGRNHPRNR</sequence>
<gene>
    <name evidence="1" type="ORF">HNR73_007352</name>
</gene>
<keyword evidence="2" id="KW-1185">Reference proteome</keyword>
<organism evidence="1 2">
    <name type="scientific">Phytomonospora endophytica</name>
    <dbReference type="NCBI Taxonomy" id="714109"/>
    <lineage>
        <taxon>Bacteria</taxon>
        <taxon>Bacillati</taxon>
        <taxon>Actinomycetota</taxon>
        <taxon>Actinomycetes</taxon>
        <taxon>Micromonosporales</taxon>
        <taxon>Micromonosporaceae</taxon>
        <taxon>Phytomonospora</taxon>
    </lineage>
</organism>
<comment type="caution">
    <text evidence="1">The sequence shown here is derived from an EMBL/GenBank/DDBJ whole genome shotgun (WGS) entry which is preliminary data.</text>
</comment>
<proteinExistence type="predicted"/>
<name>A0A841G1B2_9ACTN</name>
<evidence type="ECO:0000313" key="1">
    <source>
        <dbReference type="EMBL" id="MBB6039457.1"/>
    </source>
</evidence>
<reference evidence="1 2" key="1">
    <citation type="submission" date="2020-08" db="EMBL/GenBank/DDBJ databases">
        <title>Genomic Encyclopedia of Type Strains, Phase IV (KMG-IV): sequencing the most valuable type-strain genomes for metagenomic binning, comparative biology and taxonomic classification.</title>
        <authorList>
            <person name="Goeker M."/>
        </authorList>
    </citation>
    <scope>NUCLEOTIDE SEQUENCE [LARGE SCALE GENOMIC DNA]</scope>
    <source>
        <strain evidence="1 2">YIM 65646</strain>
    </source>
</reference>
<dbReference type="AlphaFoldDB" id="A0A841G1B2"/>
<dbReference type="Proteomes" id="UP000548476">
    <property type="component" value="Unassembled WGS sequence"/>
</dbReference>
<dbReference type="RefSeq" id="WP_184792539.1">
    <property type="nucleotide sequence ID" value="NZ_BONT01000084.1"/>
</dbReference>
<evidence type="ECO:0000313" key="2">
    <source>
        <dbReference type="Proteomes" id="UP000548476"/>
    </source>
</evidence>